<organism evidence="2">
    <name type="scientific">marine sediment metagenome</name>
    <dbReference type="NCBI Taxonomy" id="412755"/>
    <lineage>
        <taxon>unclassified sequences</taxon>
        <taxon>metagenomes</taxon>
        <taxon>ecological metagenomes</taxon>
    </lineage>
</organism>
<sequence>MDYITLGRTGLKVSVLGMGCGGPSRVGQNIGNTVEESISVVKHALDSGINFIDTAEVYRTEKIVGASIKNLKREDLVISTKKSTWGKVNPDDVIKSLERSLLNLGTDYIDIYHLHGVVLQDYDYLASEIVPILQDLRDQGKIRFLGITERFNQDIQHLMLQRALNDDFWDVMMVGFNVLNQSARDLILKQTINKNIGILVMFAVRLALSRPQRLKECIEELIENKQIDVSDINKNDPLGFLIYDNGSSSIVDAAYRFCRDEPGTHVILSGTGNLIHMKENIESILRPPLPEKDVIRLKEIFKNVDSISGQ</sequence>
<dbReference type="PANTHER" id="PTHR43312:SF1">
    <property type="entry name" value="NADP-DEPENDENT OXIDOREDUCTASE DOMAIN-CONTAINING PROTEIN"/>
    <property type="match status" value="1"/>
</dbReference>
<evidence type="ECO:0000313" key="2">
    <source>
        <dbReference type="EMBL" id="KKM04402.1"/>
    </source>
</evidence>
<dbReference type="InterPro" id="IPR053135">
    <property type="entry name" value="AKR2_Oxidoreductase"/>
</dbReference>
<proteinExistence type="predicted"/>
<dbReference type="AlphaFoldDB" id="A0A0F9HMI6"/>
<comment type="caution">
    <text evidence="2">The sequence shown here is derived from an EMBL/GenBank/DDBJ whole genome shotgun (WGS) entry which is preliminary data.</text>
</comment>
<dbReference type="Gene3D" id="3.20.20.100">
    <property type="entry name" value="NADP-dependent oxidoreductase domain"/>
    <property type="match status" value="1"/>
</dbReference>
<dbReference type="PANTHER" id="PTHR43312">
    <property type="entry name" value="D-THREO-ALDOSE 1-DEHYDROGENASE"/>
    <property type="match status" value="1"/>
</dbReference>
<dbReference type="Pfam" id="PF00248">
    <property type="entry name" value="Aldo_ket_red"/>
    <property type="match status" value="1"/>
</dbReference>
<dbReference type="InterPro" id="IPR020471">
    <property type="entry name" value="AKR"/>
</dbReference>
<dbReference type="SUPFAM" id="SSF51430">
    <property type="entry name" value="NAD(P)-linked oxidoreductase"/>
    <property type="match status" value="1"/>
</dbReference>
<evidence type="ECO:0000259" key="1">
    <source>
        <dbReference type="Pfam" id="PF00248"/>
    </source>
</evidence>
<name>A0A0F9HMI6_9ZZZZ</name>
<dbReference type="GO" id="GO:0016491">
    <property type="term" value="F:oxidoreductase activity"/>
    <property type="evidence" value="ECO:0007669"/>
    <property type="project" value="InterPro"/>
</dbReference>
<dbReference type="PRINTS" id="PR00069">
    <property type="entry name" value="ALDKETRDTASE"/>
</dbReference>
<feature type="domain" description="NADP-dependent oxidoreductase" evidence="1">
    <location>
        <begin position="27"/>
        <end position="300"/>
    </location>
</feature>
<dbReference type="CDD" id="cd19105">
    <property type="entry name" value="AKR_unchar"/>
    <property type="match status" value="1"/>
</dbReference>
<protein>
    <recommendedName>
        <fullName evidence="1">NADP-dependent oxidoreductase domain-containing protein</fullName>
    </recommendedName>
</protein>
<dbReference type="EMBL" id="LAZR01016461">
    <property type="protein sequence ID" value="KKM04402.1"/>
    <property type="molecule type" value="Genomic_DNA"/>
</dbReference>
<dbReference type="InterPro" id="IPR023210">
    <property type="entry name" value="NADP_OxRdtase_dom"/>
</dbReference>
<accession>A0A0F9HMI6</accession>
<dbReference type="InterPro" id="IPR036812">
    <property type="entry name" value="NAD(P)_OxRdtase_dom_sf"/>
</dbReference>
<reference evidence="2" key="1">
    <citation type="journal article" date="2015" name="Nature">
        <title>Complex archaea that bridge the gap between prokaryotes and eukaryotes.</title>
        <authorList>
            <person name="Spang A."/>
            <person name="Saw J.H."/>
            <person name="Jorgensen S.L."/>
            <person name="Zaremba-Niedzwiedzka K."/>
            <person name="Martijn J."/>
            <person name="Lind A.E."/>
            <person name="van Eijk R."/>
            <person name="Schleper C."/>
            <person name="Guy L."/>
            <person name="Ettema T.J."/>
        </authorList>
    </citation>
    <scope>NUCLEOTIDE SEQUENCE</scope>
</reference>
<gene>
    <name evidence="2" type="ORF">LCGC14_1764590</name>
</gene>